<feature type="transmembrane region" description="Helical" evidence="1">
    <location>
        <begin position="33"/>
        <end position="51"/>
    </location>
</feature>
<reference evidence="2 3" key="1">
    <citation type="submission" date="2019-01" db="EMBL/GenBank/DDBJ databases">
        <title>Flavobacterium sp. nov.,isolated from freshwater.</title>
        <authorList>
            <person name="Zhang R."/>
            <person name="Du Z.-J."/>
        </authorList>
    </citation>
    <scope>NUCLEOTIDE SEQUENCE [LARGE SCALE GENOMIC DNA]</scope>
    <source>
        <strain evidence="2 3">1E403</strain>
    </source>
</reference>
<dbReference type="EMBL" id="SBII01000022">
    <property type="protein sequence ID" value="RWW91638.1"/>
    <property type="molecule type" value="Genomic_DNA"/>
</dbReference>
<protein>
    <recommendedName>
        <fullName evidence="4">DUF4199 domain-containing protein</fullName>
    </recommendedName>
</protein>
<feature type="transmembrane region" description="Helical" evidence="1">
    <location>
        <begin position="63"/>
        <end position="88"/>
    </location>
</feature>
<feature type="transmembrane region" description="Helical" evidence="1">
    <location>
        <begin position="7"/>
        <end position="27"/>
    </location>
</feature>
<keyword evidence="1" id="KW-0472">Membrane</keyword>
<dbReference type="RefSeq" id="WP_128391525.1">
    <property type="nucleotide sequence ID" value="NZ_SBII01000022.1"/>
</dbReference>
<gene>
    <name evidence="2" type="ORF">EPI11_18755</name>
</gene>
<dbReference type="PROSITE" id="PS51257">
    <property type="entry name" value="PROKAR_LIPOPROTEIN"/>
    <property type="match status" value="1"/>
</dbReference>
<evidence type="ECO:0008006" key="4">
    <source>
        <dbReference type="Google" id="ProtNLM"/>
    </source>
</evidence>
<evidence type="ECO:0000313" key="3">
    <source>
        <dbReference type="Proteomes" id="UP000287527"/>
    </source>
</evidence>
<accession>A0A3S3QTJ6</accession>
<dbReference type="AlphaFoldDB" id="A0A3S3QTJ6"/>
<keyword evidence="1" id="KW-1133">Transmembrane helix</keyword>
<evidence type="ECO:0000313" key="2">
    <source>
        <dbReference type="EMBL" id="RWW91638.1"/>
    </source>
</evidence>
<keyword evidence="1" id="KW-0812">Transmembrane</keyword>
<feature type="transmembrane region" description="Helical" evidence="1">
    <location>
        <begin position="113"/>
        <end position="135"/>
    </location>
</feature>
<organism evidence="2 3">
    <name type="scientific">Flavobacterium cerinum</name>
    <dbReference type="NCBI Taxonomy" id="2502784"/>
    <lineage>
        <taxon>Bacteria</taxon>
        <taxon>Pseudomonadati</taxon>
        <taxon>Bacteroidota</taxon>
        <taxon>Flavobacteriia</taxon>
        <taxon>Flavobacteriales</taxon>
        <taxon>Flavobacteriaceae</taxon>
        <taxon>Flavobacterium</taxon>
    </lineage>
</organism>
<evidence type="ECO:0000256" key="1">
    <source>
        <dbReference type="SAM" id="Phobius"/>
    </source>
</evidence>
<keyword evidence="3" id="KW-1185">Reference proteome</keyword>
<proteinExistence type="predicted"/>
<name>A0A3S3QTJ6_9FLAO</name>
<dbReference type="OrthoDB" id="1361176at2"/>
<sequence>MNFSRIVINGFIIYACIALFFLLMEVVGWSDQIYLRLINFAFVIYGVNRTIKSNYHDNVGGYFTNLVSGIFTALVSLILGIFSFIAYIEYKGGNDYLNHFSASYIFGGGEPSLYQFCAGLALEGIASSVIVSFALMQYWKDKVEKINKVDDIAHNQH</sequence>
<dbReference type="Proteomes" id="UP000287527">
    <property type="component" value="Unassembled WGS sequence"/>
</dbReference>
<comment type="caution">
    <text evidence="2">The sequence shown here is derived from an EMBL/GenBank/DDBJ whole genome shotgun (WGS) entry which is preliminary data.</text>
</comment>